<organism evidence="1">
    <name type="scientific">Clostridioides difficile</name>
    <name type="common">Peptoclostridium difficile</name>
    <dbReference type="NCBI Taxonomy" id="1496"/>
    <lineage>
        <taxon>Bacteria</taxon>
        <taxon>Bacillati</taxon>
        <taxon>Bacillota</taxon>
        <taxon>Clostridia</taxon>
        <taxon>Peptostreptococcales</taxon>
        <taxon>Peptostreptococcaceae</taxon>
        <taxon>Clostridioides</taxon>
    </lineage>
</organism>
<accession>V5ZEN1</accession>
<reference evidence="1" key="1">
    <citation type="submission" date="2013-04" db="EMBL/GenBank/DDBJ databases">
        <authorList>
            <person name="Dingle K."/>
        </authorList>
    </citation>
    <scope>NUCLEOTIDE SEQUENCE</scope>
    <source>
        <strain evidence="1">Ox1485</strain>
    </source>
</reference>
<dbReference type="PATRIC" id="fig|1496.842.peg.3746"/>
<name>V5ZEN1_CLODI</name>
<proteinExistence type="predicted"/>
<dbReference type="RefSeq" id="WP_021376280.1">
    <property type="nucleotide sequence ID" value="NZ_BIOK01000005.1"/>
</dbReference>
<reference evidence="1" key="2">
    <citation type="submission" date="2013-11" db="EMBL/GenBank/DDBJ databases">
        <title>Evolutionary History of the Clostridium difficile Pathogenicity Locus.</title>
        <authorList>
            <person name="Dingle K.E."/>
            <person name="Elliott B."/>
            <person name="Robinson E."/>
            <person name="Griffiths D."/>
            <person name="Eyre D.W."/>
            <person name="Stoesser N."/>
            <person name="Vaughan A."/>
            <person name="Golubchik T."/>
            <person name="Fawley W.N."/>
            <person name="Wilcox M.H."/>
            <person name="Peto T.E."/>
            <person name="Walker A.S."/>
            <person name="Riley T.V."/>
            <person name="Crook D.W."/>
            <person name="Didelot X."/>
        </authorList>
    </citation>
    <scope>NUCLEOTIDE SEQUENCE</scope>
    <source>
        <strain evidence="1">Ox1485</strain>
    </source>
</reference>
<sequence length="140" mass="15641">MFKYENAVSGKTNIDRVWALYDDVTKWSLWDKSVKSVQLMGEFKVGSTGVMEMANGSKLPFSITECEEKEYFTTESSLGPIVVTFGHILEEKNDIVTIVHTVQISGGDEIQMKGMGKGITESIPDCMKQLLSISMDNEIF</sequence>
<dbReference type="Gene3D" id="3.30.530.20">
    <property type="match status" value="1"/>
</dbReference>
<dbReference type="InterPro" id="IPR023393">
    <property type="entry name" value="START-like_dom_sf"/>
</dbReference>
<protein>
    <recommendedName>
        <fullName evidence="2">Polyketide cyclase</fullName>
    </recommendedName>
</protein>
<evidence type="ECO:0008006" key="2">
    <source>
        <dbReference type="Google" id="ProtNLM"/>
    </source>
</evidence>
<dbReference type="SUPFAM" id="SSF55961">
    <property type="entry name" value="Bet v1-like"/>
    <property type="match status" value="1"/>
</dbReference>
<evidence type="ECO:0000313" key="1">
    <source>
        <dbReference type="EMBL" id="CDF47225.1"/>
    </source>
</evidence>
<dbReference type="AlphaFoldDB" id="V5ZEN1"/>
<dbReference type="EMBL" id="HG002395">
    <property type="protein sequence ID" value="CDF47225.1"/>
    <property type="molecule type" value="Genomic_DNA"/>
</dbReference>